<protein>
    <recommendedName>
        <fullName evidence="4">Tat pathway signal sequence domain protein</fullName>
    </recommendedName>
</protein>
<sequence>MRGGAFGVGVGRARLAVAAIVVSAFVAGQTSAKAATDEVGMELNKLSNEAAGCQAYFVFDNQGASEYDKLKIDLVVFNSEDVFERRFAMSVAPLDAKKRTLRMFEFKKIACDKIGSFLINGVLECQQGKKTKTDCVQRLVPSSRVDVELTK</sequence>
<dbReference type="EMBL" id="AP014648">
    <property type="protein sequence ID" value="BAQ16784.1"/>
    <property type="molecule type" value="Genomic_DNA"/>
</dbReference>
<keyword evidence="3" id="KW-1185">Reference proteome</keyword>
<evidence type="ECO:0000256" key="1">
    <source>
        <dbReference type="SAM" id="SignalP"/>
    </source>
</evidence>
<dbReference type="STRING" id="1384459.GL4_1326"/>
<evidence type="ECO:0008006" key="4">
    <source>
        <dbReference type="Google" id="ProtNLM"/>
    </source>
</evidence>
<keyword evidence="1" id="KW-0732">Signal</keyword>
<gene>
    <name evidence="2" type="ORF">GL4_1326</name>
</gene>
<dbReference type="Proteomes" id="UP000031643">
    <property type="component" value="Chromosome"/>
</dbReference>
<dbReference type="HOGENOM" id="CLU_133199_0_0_5"/>
<reference evidence="2 3" key="1">
    <citation type="submission" date="2014-09" db="EMBL/GenBank/DDBJ databases">
        <title>Genome sequencing of Methyloceanibacter caenitepidi Gela4.</title>
        <authorList>
            <person name="Takeuchi M."/>
            <person name="Susumu S."/>
            <person name="Kamagata Y."/>
            <person name="Oshima K."/>
            <person name="Hattori M."/>
            <person name="Iwasaki W."/>
        </authorList>
    </citation>
    <scope>NUCLEOTIDE SEQUENCE [LARGE SCALE GENOMIC DNA]</scope>
    <source>
        <strain evidence="2 3">Gela4</strain>
    </source>
</reference>
<feature type="chain" id="PRO_5002037751" description="Tat pathway signal sequence domain protein" evidence="1">
    <location>
        <begin position="35"/>
        <end position="151"/>
    </location>
</feature>
<organism evidence="2 3">
    <name type="scientific">Methyloceanibacter caenitepidi</name>
    <dbReference type="NCBI Taxonomy" id="1384459"/>
    <lineage>
        <taxon>Bacteria</taxon>
        <taxon>Pseudomonadati</taxon>
        <taxon>Pseudomonadota</taxon>
        <taxon>Alphaproteobacteria</taxon>
        <taxon>Hyphomicrobiales</taxon>
        <taxon>Hyphomicrobiaceae</taxon>
        <taxon>Methyloceanibacter</taxon>
    </lineage>
</organism>
<name>A0A0A8K469_9HYPH</name>
<feature type="signal peptide" evidence="1">
    <location>
        <begin position="1"/>
        <end position="34"/>
    </location>
</feature>
<dbReference type="RefSeq" id="WP_052464192.1">
    <property type="nucleotide sequence ID" value="NZ_AP014648.1"/>
</dbReference>
<dbReference type="AlphaFoldDB" id="A0A0A8K469"/>
<accession>A0A0A8K469</accession>
<dbReference type="OrthoDB" id="7707524at2"/>
<evidence type="ECO:0000313" key="2">
    <source>
        <dbReference type="EMBL" id="BAQ16784.1"/>
    </source>
</evidence>
<evidence type="ECO:0000313" key="3">
    <source>
        <dbReference type="Proteomes" id="UP000031643"/>
    </source>
</evidence>
<proteinExistence type="predicted"/>
<dbReference type="KEGG" id="mcg:GL4_1326"/>